<dbReference type="Pfam" id="PF07687">
    <property type="entry name" value="M20_dimer"/>
    <property type="match status" value="1"/>
</dbReference>
<dbReference type="InterPro" id="IPR036264">
    <property type="entry name" value="Bact_exopeptidase_dim_dom"/>
</dbReference>
<organism evidence="3">
    <name type="scientific">Proteinivorax tanatarense</name>
    <dbReference type="NCBI Taxonomy" id="1260629"/>
    <lineage>
        <taxon>Bacteria</taxon>
        <taxon>Bacillati</taxon>
        <taxon>Bacillota</taxon>
        <taxon>Clostridia</taxon>
        <taxon>Eubacteriales</taxon>
        <taxon>Proteinivoracaceae</taxon>
        <taxon>Proteinivorax</taxon>
    </lineage>
</organism>
<dbReference type="PIRSF" id="PIRSF037226">
    <property type="entry name" value="Amidohydrolase_ACY1L2_prd"/>
    <property type="match status" value="1"/>
</dbReference>
<feature type="domain" description="Peptidase M20 dimerisation" evidence="2">
    <location>
        <begin position="172"/>
        <end position="258"/>
    </location>
</feature>
<reference evidence="3" key="2">
    <citation type="submission" date="2024-06" db="EMBL/GenBank/DDBJ databases">
        <authorList>
            <person name="Petrova K.O."/>
            <person name="Toshchakov S.V."/>
            <person name="Boltjanskaja Y.V."/>
            <person name="Kevbrin V."/>
        </authorList>
    </citation>
    <scope>NUCLEOTIDE SEQUENCE</scope>
    <source>
        <strain evidence="3">Z-910T</strain>
    </source>
</reference>
<dbReference type="InterPro" id="IPR017144">
    <property type="entry name" value="Xaa-Arg_dipeptidase"/>
</dbReference>
<dbReference type="InterPro" id="IPR011650">
    <property type="entry name" value="Peptidase_M20_dimer"/>
</dbReference>
<dbReference type="GO" id="GO:0005737">
    <property type="term" value="C:cytoplasm"/>
    <property type="evidence" value="ECO:0007669"/>
    <property type="project" value="TreeGrafter"/>
</dbReference>
<dbReference type="FunFam" id="3.30.70.360:FF:000004">
    <property type="entry name" value="Peptidase M20 domain-containing protein 2"/>
    <property type="match status" value="1"/>
</dbReference>
<evidence type="ECO:0000259" key="2">
    <source>
        <dbReference type="Pfam" id="PF07687"/>
    </source>
</evidence>
<dbReference type="InterPro" id="IPR002933">
    <property type="entry name" value="Peptidase_M20"/>
</dbReference>
<dbReference type="GO" id="GO:0046657">
    <property type="term" value="P:folic acid catabolic process"/>
    <property type="evidence" value="ECO:0007669"/>
    <property type="project" value="TreeGrafter"/>
</dbReference>
<evidence type="ECO:0000313" key="3">
    <source>
        <dbReference type="EMBL" id="XBX73939.1"/>
    </source>
</evidence>
<dbReference type="CDD" id="cd05672">
    <property type="entry name" value="M20_ACY1L2-like"/>
    <property type="match status" value="1"/>
</dbReference>
<dbReference type="Gene3D" id="3.30.70.360">
    <property type="match status" value="1"/>
</dbReference>
<dbReference type="Pfam" id="PF01546">
    <property type="entry name" value="Peptidase_M20"/>
    <property type="match status" value="1"/>
</dbReference>
<dbReference type="InterPro" id="IPR017439">
    <property type="entry name" value="Amidohydrolase"/>
</dbReference>
<dbReference type="SUPFAM" id="SSF53187">
    <property type="entry name" value="Zn-dependent exopeptidases"/>
    <property type="match status" value="1"/>
</dbReference>
<dbReference type="InterPro" id="IPR052030">
    <property type="entry name" value="Peptidase_M20/M20A_hydrolases"/>
</dbReference>
<name>A0AAU7VIQ5_9FIRM</name>
<reference evidence="3" key="1">
    <citation type="journal article" date="2013" name="Extremophiles">
        <title>Proteinivorax tanatarense gen. nov., sp. nov., an anaerobic, haloalkaliphilic, proteolytic bacterium isolated from a decaying algal bloom, and proposal of Proteinivoraceae fam. nov.</title>
        <authorList>
            <person name="Kevbrin V."/>
            <person name="Boltyanskaya Y."/>
            <person name="Zhilina T."/>
            <person name="Kolganova T."/>
            <person name="Lavrentjeva E."/>
            <person name="Kuznetsov B."/>
        </authorList>
    </citation>
    <scope>NUCLEOTIDE SEQUENCE</scope>
    <source>
        <strain evidence="3">Z-910T</strain>
    </source>
</reference>
<dbReference type="AlphaFoldDB" id="A0AAU7VIQ5"/>
<dbReference type="Gene3D" id="3.40.630.10">
    <property type="entry name" value="Zn peptidases"/>
    <property type="match status" value="1"/>
</dbReference>
<dbReference type="SUPFAM" id="SSF55031">
    <property type="entry name" value="Bacterial exopeptidase dimerisation domain"/>
    <property type="match status" value="1"/>
</dbReference>
<gene>
    <name evidence="3" type="ORF">PRVXT_001957</name>
</gene>
<dbReference type="NCBIfam" id="TIGR01891">
    <property type="entry name" value="amidohydrolases"/>
    <property type="match status" value="1"/>
</dbReference>
<dbReference type="PANTHER" id="PTHR30575:SF0">
    <property type="entry name" value="XAA-ARG DIPEPTIDASE"/>
    <property type="match status" value="1"/>
</dbReference>
<dbReference type="EMBL" id="CP158367">
    <property type="protein sequence ID" value="XBX73939.1"/>
    <property type="molecule type" value="Genomic_DNA"/>
</dbReference>
<dbReference type="RefSeq" id="WP_350342700.1">
    <property type="nucleotide sequence ID" value="NZ_CP158367.1"/>
</dbReference>
<evidence type="ECO:0000256" key="1">
    <source>
        <dbReference type="PIRNR" id="PIRNR037226"/>
    </source>
</evidence>
<dbReference type="GO" id="GO:0016805">
    <property type="term" value="F:dipeptidase activity"/>
    <property type="evidence" value="ECO:0007669"/>
    <property type="project" value="InterPro"/>
</dbReference>
<dbReference type="PANTHER" id="PTHR30575">
    <property type="entry name" value="PEPTIDASE M20"/>
    <property type="match status" value="1"/>
</dbReference>
<protein>
    <recommendedName>
        <fullName evidence="1">Peptidase M20 domain-containing protein 2</fullName>
    </recommendedName>
</protein>
<accession>A0AAU7VIQ5</accession>
<comment type="similarity">
    <text evidence="1">Belongs to the peptidase M20A family.</text>
</comment>
<proteinExistence type="inferred from homology"/>
<dbReference type="GO" id="GO:0071713">
    <property type="term" value="F:para-aminobenzoyl-glutamate hydrolase activity"/>
    <property type="evidence" value="ECO:0007669"/>
    <property type="project" value="TreeGrafter"/>
</dbReference>
<sequence>MKQKIKEEITNLQERFFEINKFIYENPELGDEEFKAVEKLTSLLADHGFVIEKGIASRQTAFKATYDSKKTGPSVAFLCEYDALPGVGHGCGHNMIGAMGVAAGIGLSKVIESLGGKVVVFGTPAEETNGAKVDMVKEGVFKDIDVAMILHPSAGKSYESGSSQAMDAIQFEYTGKPSHAAAAPEKGINALDGVIMLFNGINALREHVPSDVRIHGIIKEGGEAANIVPEKAVAQFYIRAKERKYLNEVVHKIRNIAKGAEMMTGATVSISNYEASYDNLKTNNELSQTFNKNLKQAGVEDIEKPKGGAGSIDMGDVSLVCPAIHPYIGLDHPNVNGHSKEMADLTVTKIAKERLIQGAIAMAFTGFDVIKDKQLLAKIKEEFKTN</sequence>